<proteinExistence type="predicted"/>
<sequence>MSSSQDADKDRENDEDTADGLVGGRLRKDGLHLPGVHEDDDTARRKGNGSYDGTQRSIDTLLRYLGDQRHKFFAALGTMNILNAPLPALIRVQPLRLAWRPRYINRA</sequence>
<feature type="compositionally biased region" description="Basic and acidic residues" evidence="1">
    <location>
        <begin position="26"/>
        <end position="37"/>
    </location>
</feature>
<dbReference type="AlphaFoldDB" id="A0A8H4VJ29"/>
<evidence type="ECO:0000313" key="3">
    <source>
        <dbReference type="Proteomes" id="UP000521872"/>
    </source>
</evidence>
<accession>A0A8H4VJ29</accession>
<protein>
    <submittedName>
        <fullName evidence="2">Uncharacterized protein</fullName>
    </submittedName>
</protein>
<dbReference type="EMBL" id="JAACJL010000060">
    <property type="protein sequence ID" value="KAF4609764.1"/>
    <property type="molecule type" value="Genomic_DNA"/>
</dbReference>
<keyword evidence="3" id="KW-1185">Reference proteome</keyword>
<name>A0A8H4VJ29_9AGAR</name>
<comment type="caution">
    <text evidence="2">The sequence shown here is derived from an EMBL/GenBank/DDBJ whole genome shotgun (WGS) entry which is preliminary data.</text>
</comment>
<evidence type="ECO:0000256" key="1">
    <source>
        <dbReference type="SAM" id="MobiDB-lite"/>
    </source>
</evidence>
<feature type="region of interest" description="Disordered" evidence="1">
    <location>
        <begin position="1"/>
        <end position="53"/>
    </location>
</feature>
<gene>
    <name evidence="2" type="ORF">D9613_011916</name>
</gene>
<evidence type="ECO:0000313" key="2">
    <source>
        <dbReference type="EMBL" id="KAF4609764.1"/>
    </source>
</evidence>
<reference evidence="2 3" key="1">
    <citation type="submission" date="2019-12" db="EMBL/GenBank/DDBJ databases">
        <authorList>
            <person name="Floudas D."/>
            <person name="Bentzer J."/>
            <person name="Ahren D."/>
            <person name="Johansson T."/>
            <person name="Persson P."/>
            <person name="Tunlid A."/>
        </authorList>
    </citation>
    <scope>NUCLEOTIDE SEQUENCE [LARGE SCALE GENOMIC DNA]</scope>
    <source>
        <strain evidence="2 3">CBS 102.39</strain>
    </source>
</reference>
<organism evidence="2 3">
    <name type="scientific">Agrocybe pediades</name>
    <dbReference type="NCBI Taxonomy" id="84607"/>
    <lineage>
        <taxon>Eukaryota</taxon>
        <taxon>Fungi</taxon>
        <taxon>Dikarya</taxon>
        <taxon>Basidiomycota</taxon>
        <taxon>Agaricomycotina</taxon>
        <taxon>Agaricomycetes</taxon>
        <taxon>Agaricomycetidae</taxon>
        <taxon>Agaricales</taxon>
        <taxon>Agaricineae</taxon>
        <taxon>Strophariaceae</taxon>
        <taxon>Agrocybe</taxon>
    </lineage>
</organism>
<dbReference type="Proteomes" id="UP000521872">
    <property type="component" value="Unassembled WGS sequence"/>
</dbReference>
<feature type="compositionally biased region" description="Basic and acidic residues" evidence="1">
    <location>
        <begin position="1"/>
        <end position="12"/>
    </location>
</feature>